<comment type="similarity">
    <text evidence="4">Belongs to the peptidase M29 family.</text>
</comment>
<evidence type="ECO:0000256" key="5">
    <source>
        <dbReference type="ARBA" id="ARBA00022438"/>
    </source>
</evidence>
<accession>A0ABP7E4L5</accession>
<dbReference type="InterPro" id="IPR035097">
    <property type="entry name" value="M29_N-terminal"/>
</dbReference>
<organism evidence="10 11">
    <name type="scientific">Salinicoccus jeotgali</name>
    <dbReference type="NCBI Taxonomy" id="381634"/>
    <lineage>
        <taxon>Bacteria</taxon>
        <taxon>Bacillati</taxon>
        <taxon>Bacillota</taxon>
        <taxon>Bacilli</taxon>
        <taxon>Bacillales</taxon>
        <taxon>Staphylococcaceae</taxon>
        <taxon>Salinicoccus</taxon>
    </lineage>
</organism>
<dbReference type="InterPro" id="IPR052170">
    <property type="entry name" value="M29_Exopeptidase"/>
</dbReference>
<evidence type="ECO:0000256" key="7">
    <source>
        <dbReference type="ARBA" id="ARBA00022723"/>
    </source>
</evidence>
<dbReference type="PANTHER" id="PTHR34448:SF3">
    <property type="entry name" value="AMINOPEPTIDASE AMPS"/>
    <property type="match status" value="1"/>
</dbReference>
<keyword evidence="5 10" id="KW-0031">Aminopeptidase</keyword>
<keyword evidence="7" id="KW-0479">Metal-binding</keyword>
<keyword evidence="11" id="KW-1185">Reference proteome</keyword>
<gene>
    <name evidence="10" type="ORF">GCM10022378_01070</name>
</gene>
<evidence type="ECO:0000256" key="9">
    <source>
        <dbReference type="ARBA" id="ARBA00023049"/>
    </source>
</evidence>
<comment type="cofactor">
    <cofactor evidence="2">
        <name>Mg(2+)</name>
        <dbReference type="ChEBI" id="CHEBI:18420"/>
    </cofactor>
</comment>
<dbReference type="GO" id="GO:0004177">
    <property type="term" value="F:aminopeptidase activity"/>
    <property type="evidence" value="ECO:0007669"/>
    <property type="project" value="UniProtKB-KW"/>
</dbReference>
<evidence type="ECO:0000256" key="2">
    <source>
        <dbReference type="ARBA" id="ARBA00001946"/>
    </source>
</evidence>
<evidence type="ECO:0000256" key="1">
    <source>
        <dbReference type="ARBA" id="ARBA00001941"/>
    </source>
</evidence>
<keyword evidence="6" id="KW-0645">Protease</keyword>
<dbReference type="InterPro" id="IPR000787">
    <property type="entry name" value="Peptidase_M29"/>
</dbReference>
<dbReference type="Proteomes" id="UP001500920">
    <property type="component" value="Unassembled WGS sequence"/>
</dbReference>
<comment type="cofactor">
    <cofactor evidence="3">
        <name>Zn(2+)</name>
        <dbReference type="ChEBI" id="CHEBI:29105"/>
    </cofactor>
</comment>
<name>A0ABP7E4L5_9STAP</name>
<evidence type="ECO:0000256" key="4">
    <source>
        <dbReference type="ARBA" id="ARBA00008236"/>
    </source>
</evidence>
<evidence type="ECO:0000313" key="11">
    <source>
        <dbReference type="Proteomes" id="UP001500920"/>
    </source>
</evidence>
<dbReference type="Gene3D" id="3.40.1830.10">
    <property type="entry name" value="Thermophilic metalloprotease (M29)"/>
    <property type="match status" value="1"/>
</dbReference>
<reference evidence="11" key="1">
    <citation type="journal article" date="2019" name="Int. J. Syst. Evol. Microbiol.">
        <title>The Global Catalogue of Microorganisms (GCM) 10K type strain sequencing project: providing services to taxonomists for standard genome sequencing and annotation.</title>
        <authorList>
            <consortium name="The Broad Institute Genomics Platform"/>
            <consortium name="The Broad Institute Genome Sequencing Center for Infectious Disease"/>
            <person name="Wu L."/>
            <person name="Ma J."/>
        </authorList>
    </citation>
    <scope>NUCLEOTIDE SEQUENCE [LARGE SCALE GENOMIC DNA]</scope>
    <source>
        <strain evidence="11">JCM 16981</strain>
    </source>
</reference>
<comment type="caution">
    <text evidence="10">The sequence shown here is derived from an EMBL/GenBank/DDBJ whole genome shotgun (WGS) entry which is preliminary data.</text>
</comment>
<comment type="cofactor">
    <cofactor evidence="1">
        <name>Co(2+)</name>
        <dbReference type="ChEBI" id="CHEBI:48828"/>
    </cofactor>
</comment>
<evidence type="ECO:0000256" key="6">
    <source>
        <dbReference type="ARBA" id="ARBA00022670"/>
    </source>
</evidence>
<dbReference type="Pfam" id="PF02073">
    <property type="entry name" value="Peptidase_M29"/>
    <property type="match status" value="1"/>
</dbReference>
<dbReference type="PRINTS" id="PR00919">
    <property type="entry name" value="THERMOPTASE"/>
</dbReference>
<proteinExistence type="inferred from homology"/>
<dbReference type="RefSeq" id="WP_344700668.1">
    <property type="nucleotide sequence ID" value="NZ_BAABCK010000002.1"/>
</dbReference>
<dbReference type="EMBL" id="BAABCK010000002">
    <property type="protein sequence ID" value="GAA3714045.1"/>
    <property type="molecule type" value="Genomic_DNA"/>
</dbReference>
<sequence length="410" mass="45728">MTGKNSKLEKYADLLVDVGLNVQEGGRVFIRSAQDALPLIRMVTEKAYEKGAKEVKVSLADDALTKLHAKHQEKEELATIHQWTIDERMHYSDEKAGFLSITSSSPELLKDIDPEKLKAMQIASGKAFKDFSNRIQSDYHSWCVAGYPSLDWARLVFPDESDDDAVEALLDLILYTVRADQDDPVEAWEQHDALLHEKVDYLNDKKYNALRYEAPGTDLTIGLPKGHLWAGASSENEDGETFMANMPTEEVFSVPEKTRVDGYVSNTLPLSYGGNLIDDFKLTFKDGKVVDFEAGKGYEVLKNLLDTDEGSRYLGEVALVPDDSPISNTGRLFYNTLFDENASCHIALGSAYAFCIEGGKNMSREELEAAGLNDSISHVDFMIGSDELNIYGITEDGKEEKVFEKGNWAF</sequence>
<evidence type="ECO:0000256" key="3">
    <source>
        <dbReference type="ARBA" id="ARBA00001947"/>
    </source>
</evidence>
<dbReference type="SUPFAM" id="SSF144052">
    <property type="entry name" value="Thermophilic metalloprotease-like"/>
    <property type="match status" value="1"/>
</dbReference>
<keyword evidence="8" id="KW-0378">Hydrolase</keyword>
<keyword evidence="9" id="KW-0482">Metalloprotease</keyword>
<evidence type="ECO:0000313" key="10">
    <source>
        <dbReference type="EMBL" id="GAA3714045.1"/>
    </source>
</evidence>
<protein>
    <submittedName>
        <fullName evidence="10">Aminopeptidase</fullName>
    </submittedName>
</protein>
<dbReference type="PANTHER" id="PTHR34448">
    <property type="entry name" value="AMINOPEPTIDASE"/>
    <property type="match status" value="1"/>
</dbReference>
<evidence type="ECO:0000256" key="8">
    <source>
        <dbReference type="ARBA" id="ARBA00022801"/>
    </source>
</evidence>